<feature type="compositionally biased region" description="Low complexity" evidence="1">
    <location>
        <begin position="409"/>
        <end position="425"/>
    </location>
</feature>
<keyword evidence="2" id="KW-0812">Transmembrane</keyword>
<name>A0A7X0RXE0_9BACL</name>
<evidence type="ECO:0000259" key="3">
    <source>
        <dbReference type="Pfam" id="PF05036"/>
    </source>
</evidence>
<evidence type="ECO:0000313" key="5">
    <source>
        <dbReference type="Proteomes" id="UP000547209"/>
    </source>
</evidence>
<evidence type="ECO:0000313" key="4">
    <source>
        <dbReference type="EMBL" id="MBB6674236.1"/>
    </source>
</evidence>
<feature type="compositionally biased region" description="Low complexity" evidence="1">
    <location>
        <begin position="93"/>
        <end position="107"/>
    </location>
</feature>
<feature type="region of interest" description="Disordered" evidence="1">
    <location>
        <begin position="1"/>
        <end position="311"/>
    </location>
</feature>
<feature type="compositionally biased region" description="Basic and acidic residues" evidence="1">
    <location>
        <begin position="54"/>
        <end position="90"/>
    </location>
</feature>
<dbReference type="AlphaFoldDB" id="A0A7X0RXE0"/>
<gene>
    <name evidence="4" type="ORF">H7C19_26485</name>
</gene>
<dbReference type="EMBL" id="JACJVP010000045">
    <property type="protein sequence ID" value="MBB6674236.1"/>
    <property type="molecule type" value="Genomic_DNA"/>
</dbReference>
<keyword evidence="2" id="KW-1133">Transmembrane helix</keyword>
<feature type="compositionally biased region" description="Low complexity" evidence="1">
    <location>
        <begin position="183"/>
        <end position="198"/>
    </location>
</feature>
<dbReference type="InterPro" id="IPR007730">
    <property type="entry name" value="SPOR-like_dom"/>
</dbReference>
<comment type="caution">
    <text evidence="4">The sequence shown here is derived from an EMBL/GenBank/DDBJ whole genome shotgun (WGS) entry which is preliminary data.</text>
</comment>
<dbReference type="Pfam" id="PF05036">
    <property type="entry name" value="SPOR"/>
    <property type="match status" value="1"/>
</dbReference>
<reference evidence="4 5" key="1">
    <citation type="submission" date="2020-08" db="EMBL/GenBank/DDBJ databases">
        <title>Cohnella phylogeny.</title>
        <authorList>
            <person name="Dunlap C."/>
        </authorList>
    </citation>
    <scope>NUCLEOTIDE SEQUENCE [LARGE SCALE GENOMIC DNA]</scope>
    <source>
        <strain evidence="4 5">DSM 28246</strain>
    </source>
</reference>
<keyword evidence="5" id="KW-1185">Reference proteome</keyword>
<proteinExistence type="predicted"/>
<protein>
    <submittedName>
        <fullName evidence="4">SPOR domain-containing protein</fullName>
    </submittedName>
</protein>
<feature type="region of interest" description="Disordered" evidence="1">
    <location>
        <begin position="390"/>
        <end position="437"/>
    </location>
</feature>
<feature type="domain" description="SPOR" evidence="3">
    <location>
        <begin position="448"/>
        <end position="507"/>
    </location>
</feature>
<feature type="transmembrane region" description="Helical" evidence="2">
    <location>
        <begin position="354"/>
        <end position="376"/>
    </location>
</feature>
<accession>A0A7X0RXE0</accession>
<sequence length="648" mass="68276">MQQKTKMTFRFDGAKPRETTQQRPSVQEKVQDAWGGFPHPAQPHGQETQTQTETRMDGREEPRKAEAMDAWHSPYQDDIHALEEIIRRSDPYPQAQAEQPAGGASASRQSEDRSPQTPLADANSNRDSRMPSAHAEMAGARAQLTQQAPNAAPIRRGMAAMHRAPAVRAESQAPARRSGLGRGEPAPAARPNERASNAQPDVYRSALAPDRRSTHSQAPGSDPGLDLRGATAPDRRGGFGKPSAPEKDRRSGASETFEAPPLASSNLPPELYRPQPGGSAPQGRKSVTGFSAPASLRGQTHANRDGLSVYPESTFADLPEEDGYRPEIDPAVDEPANHGWMSSAYLRRREGPSWLRIFVSVAGAIVTGAIFGYLALSLFTGEPLFPGKSSGADTPVNAGVQPPADAPQTAGEASPASASTASAGAKDADPASGAEPAQGTVSAVAPASAYYLLQYGVFGTQASMNDAVKELAGKGLPAASDTTDGFRVYAGIAATREEAAALAKTMAGTEVYVKTLENQPLDLADNAQAARWATYLKTGDALTARLADLASNALLQEKAQALPAEEVQAMELTYAAWQKAAQDLQAWAGASKTEAESHAALLAAAAKELRDHAGSPTQASLRKVQTGALQAALAANRIRLDLQLGSGR</sequence>
<evidence type="ECO:0000256" key="1">
    <source>
        <dbReference type="SAM" id="MobiDB-lite"/>
    </source>
</evidence>
<dbReference type="Gene3D" id="3.30.70.1070">
    <property type="entry name" value="Sporulation related repeat"/>
    <property type="match status" value="1"/>
</dbReference>
<evidence type="ECO:0000256" key="2">
    <source>
        <dbReference type="SAM" id="Phobius"/>
    </source>
</evidence>
<dbReference type="RefSeq" id="WP_185672101.1">
    <property type="nucleotide sequence ID" value="NZ_JACJVP010000045.1"/>
</dbReference>
<dbReference type="GO" id="GO:0042834">
    <property type="term" value="F:peptidoglycan binding"/>
    <property type="evidence" value="ECO:0007669"/>
    <property type="project" value="InterPro"/>
</dbReference>
<dbReference type="Proteomes" id="UP000547209">
    <property type="component" value="Unassembled WGS sequence"/>
</dbReference>
<keyword evidence="2" id="KW-0472">Membrane</keyword>
<dbReference type="SUPFAM" id="SSF110997">
    <property type="entry name" value="Sporulation related repeat"/>
    <property type="match status" value="1"/>
</dbReference>
<dbReference type="InterPro" id="IPR036680">
    <property type="entry name" value="SPOR-like_sf"/>
</dbReference>
<organism evidence="4 5">
    <name type="scientific">Cohnella nanjingensis</name>
    <dbReference type="NCBI Taxonomy" id="1387779"/>
    <lineage>
        <taxon>Bacteria</taxon>
        <taxon>Bacillati</taxon>
        <taxon>Bacillota</taxon>
        <taxon>Bacilli</taxon>
        <taxon>Bacillales</taxon>
        <taxon>Paenibacillaceae</taxon>
        <taxon>Cohnella</taxon>
    </lineage>
</organism>